<protein>
    <submittedName>
        <fullName evidence="1">Uncharacterized protein</fullName>
    </submittedName>
</protein>
<dbReference type="EMBL" id="FMJE01000005">
    <property type="protein sequence ID" value="SCM82924.1"/>
    <property type="molecule type" value="Genomic_DNA"/>
</dbReference>
<reference evidence="1" key="1">
    <citation type="submission" date="2016-08" db="EMBL/GenBank/DDBJ databases">
        <authorList>
            <person name="Seilhamer J.J."/>
        </authorList>
    </citation>
    <scope>NUCLEOTIDE SEQUENCE</scope>
    <source>
        <strain evidence="1">86</strain>
    </source>
</reference>
<dbReference type="AlphaFoldDB" id="A0A212LZ94"/>
<gene>
    <name evidence="1" type="ORF">KL86SPO_50696</name>
</gene>
<evidence type="ECO:0000313" key="1">
    <source>
        <dbReference type="EMBL" id="SCM82924.1"/>
    </source>
</evidence>
<dbReference type="Pfam" id="PF13289">
    <property type="entry name" value="SIR2_2"/>
    <property type="match status" value="1"/>
</dbReference>
<proteinExistence type="predicted"/>
<sequence length="807" mass="93038">MDINSAINYALEGDALLFAGSGFSYGAKNLNNTNFNVGDKLRDIIAEACGIPSTRSLSIVSEVYISEKSEDDLIALLKKEFSLSSVASWHNDIMSVQWKRVYTTNYDSVIETAAANNSRKLIPIVLSRDIAKEDINNVCVHLNGHIDSLDRNTLNNEFKLIDRSYECETLEDKEWFRLFKGDLQTAKAIIIIGYSMQYDIDIKRLLGAPAIRKKVLFIDSPYPDPTDKKILEKHGACEFIGVQAFAEKIKKIQTTFVPSLIEKEFYSFLHEYRKTLTPYSVSFNELTNFYHNGEYIDALSQKNHGDYQYLILRTAADIFIRSYRDQKVFLATSDLGNGKTVFCQLVRNELRNDNVDVFFFTHEYNDCDSEIQRICSKSGRSVVIIDDYKNKLNILQRFKYYGINRLTFVLTARKAVNPSYRVLIDRLGVTEADIRPLHLDTFDIRETKALSNIILDNKLYNKNMTDTTLLGIENYIQNKCHSRFADILLAFYHSSHIKDRISQTWENNSNEPLPVKRLAILSLMKSVMGIDFNFTEMLNLLKINYASLMAKESEFINEFFNISDDDVIIKSSIIARELLSSVIGLMPLIDTMKEVIVEADKEHHVSGAHYELLKNLVSHSHFRLFRDDPKSKIVVLSFYNSIRNLSFCKDNTFFWEQFASACIEAKEFVTANQCIETAFAIAKGNPRFVPYHIETIKAKCILEKMFFDINSGKRPSSEEAINSLIECHDRLIKYFDHPDNNVGYVFKTGSRYAEVFEIYKHEFDNRQKSIFAEKRVKMLKLMKEQQSSSEIINAPLNRWIQDLEKCT</sequence>
<organism evidence="1">
    <name type="scientific">uncultured Sporomusa sp</name>
    <dbReference type="NCBI Taxonomy" id="307249"/>
    <lineage>
        <taxon>Bacteria</taxon>
        <taxon>Bacillati</taxon>
        <taxon>Bacillota</taxon>
        <taxon>Negativicutes</taxon>
        <taxon>Selenomonadales</taxon>
        <taxon>Sporomusaceae</taxon>
        <taxon>Sporomusa</taxon>
        <taxon>environmental samples</taxon>
    </lineage>
</organism>
<name>A0A212LZ94_9FIRM</name>
<accession>A0A212LZ94</accession>
<dbReference type="RefSeq" id="WP_288185477.1">
    <property type="nucleotide sequence ID" value="NZ_LT608335.1"/>
</dbReference>